<dbReference type="PANTHER" id="PTHR46718:SF1">
    <property type="entry name" value="ASPARTATE-SEMIALDEHYDE DEHYDROGENASE"/>
    <property type="match status" value="1"/>
</dbReference>
<dbReference type="UniPathway" id="UPA00051">
    <property type="reaction ID" value="UER00464"/>
</dbReference>
<dbReference type="SMART" id="SM00859">
    <property type="entry name" value="Semialdhyde_dh"/>
    <property type="match status" value="1"/>
</dbReference>
<comment type="similarity">
    <text evidence="3">Belongs to the aspartate-semialdehyde dehydrogenase family.</text>
</comment>
<evidence type="ECO:0000256" key="2">
    <source>
        <dbReference type="ARBA" id="ARBA00005097"/>
    </source>
</evidence>
<dbReference type="InterPro" id="IPR036291">
    <property type="entry name" value="NAD(P)-bd_dom_sf"/>
</dbReference>
<keyword evidence="7" id="KW-0521">NADP</keyword>
<dbReference type="GO" id="GO:0009088">
    <property type="term" value="P:threonine biosynthetic process"/>
    <property type="evidence" value="ECO:0007669"/>
    <property type="project" value="UniProtKB-UniPathway"/>
</dbReference>
<dbReference type="InterPro" id="IPR012280">
    <property type="entry name" value="Semialdhyde_DH_dimer_dom"/>
</dbReference>
<evidence type="ECO:0000256" key="1">
    <source>
        <dbReference type="ARBA" id="ARBA00005021"/>
    </source>
</evidence>
<keyword evidence="8" id="KW-0560">Oxidoreductase</keyword>
<evidence type="ECO:0000256" key="6">
    <source>
        <dbReference type="ARBA" id="ARBA00022697"/>
    </source>
</evidence>
<dbReference type="GO" id="GO:0004073">
    <property type="term" value="F:aspartate-semialdehyde dehydrogenase activity"/>
    <property type="evidence" value="ECO:0007669"/>
    <property type="project" value="UniProtKB-EC"/>
</dbReference>
<dbReference type="UniPathway" id="UPA00050">
    <property type="reaction ID" value="UER00463"/>
</dbReference>
<evidence type="ECO:0000313" key="11">
    <source>
        <dbReference type="EMBL" id="SVA36591.1"/>
    </source>
</evidence>
<protein>
    <recommendedName>
        <fullName evidence="4">aspartate-semialdehyde dehydrogenase</fullName>
        <ecNumber evidence="4">1.2.1.11</ecNumber>
    </recommendedName>
</protein>
<accession>A0A381V9A4</accession>
<feature type="domain" description="Semialdehyde dehydrogenase NAD-binding" evidence="10">
    <location>
        <begin position="6"/>
        <end position="139"/>
    </location>
</feature>
<dbReference type="GO" id="GO:0009086">
    <property type="term" value="P:methionine biosynthetic process"/>
    <property type="evidence" value="ECO:0007669"/>
    <property type="project" value="UniProtKB-KW"/>
</dbReference>
<dbReference type="NCBIfam" id="NF006416">
    <property type="entry name" value="PRK08664.1"/>
    <property type="match status" value="1"/>
</dbReference>
<comment type="pathway">
    <text evidence="2">Amino-acid biosynthesis; L-threonine biosynthesis; L-threonine from L-aspartate: step 2/5.</text>
</comment>
<name>A0A381V9A4_9ZZZZ</name>
<evidence type="ECO:0000259" key="10">
    <source>
        <dbReference type="SMART" id="SM00859"/>
    </source>
</evidence>
<dbReference type="PANTHER" id="PTHR46718">
    <property type="entry name" value="ASPARTATE-SEMIALDEHYDE DEHYDROGENASE"/>
    <property type="match status" value="1"/>
</dbReference>
<dbReference type="InterPro" id="IPR051823">
    <property type="entry name" value="ASADH-related"/>
</dbReference>
<dbReference type="AlphaFoldDB" id="A0A381V9A4"/>
<dbReference type="Gene3D" id="3.30.360.10">
    <property type="entry name" value="Dihydrodipicolinate Reductase, domain 2"/>
    <property type="match status" value="1"/>
</dbReference>
<dbReference type="Gene3D" id="3.40.50.720">
    <property type="entry name" value="NAD(P)-binding Rossmann-like Domain"/>
    <property type="match status" value="1"/>
</dbReference>
<dbReference type="CDD" id="cd18130">
    <property type="entry name" value="ASADH_C_arch_fung_like"/>
    <property type="match status" value="1"/>
</dbReference>
<reference evidence="11" key="1">
    <citation type="submission" date="2018-05" db="EMBL/GenBank/DDBJ databases">
        <authorList>
            <person name="Lanie J.A."/>
            <person name="Ng W.-L."/>
            <person name="Kazmierczak K.M."/>
            <person name="Andrzejewski T.M."/>
            <person name="Davidsen T.M."/>
            <person name="Wayne K.J."/>
            <person name="Tettelin H."/>
            <person name="Glass J.I."/>
            <person name="Rusch D."/>
            <person name="Podicherti R."/>
            <person name="Tsui H.-C.T."/>
            <person name="Winkler M.E."/>
        </authorList>
    </citation>
    <scope>NUCLEOTIDE SEQUENCE</scope>
</reference>
<dbReference type="Pfam" id="PF02774">
    <property type="entry name" value="Semialdhyde_dhC"/>
    <property type="match status" value="1"/>
</dbReference>
<dbReference type="SUPFAM" id="SSF51735">
    <property type="entry name" value="NAD(P)-binding Rossmann-fold domains"/>
    <property type="match status" value="1"/>
</dbReference>
<dbReference type="GO" id="GO:0009089">
    <property type="term" value="P:lysine biosynthetic process via diaminopimelate"/>
    <property type="evidence" value="ECO:0007669"/>
    <property type="project" value="UniProtKB-UniPathway"/>
</dbReference>
<gene>
    <name evidence="11" type="ORF">METZ01_LOCUS89445</name>
</gene>
<dbReference type="EMBL" id="UINC01008119">
    <property type="protein sequence ID" value="SVA36591.1"/>
    <property type="molecule type" value="Genomic_DNA"/>
</dbReference>
<evidence type="ECO:0000256" key="8">
    <source>
        <dbReference type="ARBA" id="ARBA00023002"/>
    </source>
</evidence>
<dbReference type="InterPro" id="IPR000534">
    <property type="entry name" value="Semialdehyde_DH_NAD-bd"/>
</dbReference>
<dbReference type="GO" id="GO:0051287">
    <property type="term" value="F:NAD binding"/>
    <property type="evidence" value="ECO:0007669"/>
    <property type="project" value="InterPro"/>
</dbReference>
<keyword evidence="5" id="KW-0028">Amino-acid biosynthesis</keyword>
<evidence type="ECO:0000256" key="7">
    <source>
        <dbReference type="ARBA" id="ARBA00022857"/>
    </source>
</evidence>
<evidence type="ECO:0000256" key="9">
    <source>
        <dbReference type="ARBA" id="ARBA00023167"/>
    </source>
</evidence>
<dbReference type="InterPro" id="IPR005676">
    <property type="entry name" value="Asp_semi-ald_DH_pep-lack"/>
</dbReference>
<keyword evidence="6" id="KW-0791">Threonine biosynthesis</keyword>
<sequence length="366" mass="40240">MTKNINVSVLGATGIVGQNYICLLANHPWFNVVDVSASPRSAGKQYHDAVGDNWLMSDKIPPAIKNLVVRDVQDFDEIPGGIHCIFSAMDLPNKTDTSDLEFEYAMKGYPVVSNSSANRSTDDVPMIIPEINPDHADVIPIQQANRGLPQNGFVAVKPNCSIQSYLVTLTALEEAGFPIHQIHVTTLQALSGGGQSVLMAEEMKENVIPFIAGEEEKTENEPLKILGQVTDTGIENTDRLDISATCTRVPVIDGHTAVVNIRFKNDRPSLDKIKSIWNNFKGIPQTKKFPMAPERPIIYFDETDRPQPKLDLDLEKGMAITVGRLVEDKFFDARYVSLSHNTVRGAAGGAILMAELLIYKGYIHGN</sequence>
<keyword evidence="9" id="KW-0486">Methionine biosynthesis</keyword>
<dbReference type="GO" id="GO:0046983">
    <property type="term" value="F:protein dimerization activity"/>
    <property type="evidence" value="ECO:0007669"/>
    <property type="project" value="InterPro"/>
</dbReference>
<dbReference type="InterPro" id="IPR000319">
    <property type="entry name" value="Asp-semialdehyde_DH_CS"/>
</dbReference>
<evidence type="ECO:0000256" key="4">
    <source>
        <dbReference type="ARBA" id="ARBA00013120"/>
    </source>
</evidence>
<dbReference type="UniPathway" id="UPA00034">
    <property type="reaction ID" value="UER00016"/>
</dbReference>
<proteinExistence type="inferred from homology"/>
<organism evidence="11">
    <name type="scientific">marine metagenome</name>
    <dbReference type="NCBI Taxonomy" id="408172"/>
    <lineage>
        <taxon>unclassified sequences</taxon>
        <taxon>metagenomes</taxon>
        <taxon>ecological metagenomes</taxon>
    </lineage>
</organism>
<dbReference type="CDD" id="cd02315">
    <property type="entry name" value="ScASADH_like_N"/>
    <property type="match status" value="1"/>
</dbReference>
<dbReference type="PROSITE" id="PS01103">
    <property type="entry name" value="ASD"/>
    <property type="match status" value="1"/>
</dbReference>
<dbReference type="SUPFAM" id="SSF55347">
    <property type="entry name" value="Glyceraldehyde-3-phosphate dehydrogenase-like, C-terminal domain"/>
    <property type="match status" value="1"/>
</dbReference>
<comment type="pathway">
    <text evidence="1">Amino-acid biosynthesis; L-methionine biosynthesis via de novo pathway; L-homoserine from L-aspartate: step 2/3.</text>
</comment>
<dbReference type="Pfam" id="PF01118">
    <property type="entry name" value="Semialdhyde_dh"/>
    <property type="match status" value="1"/>
</dbReference>
<dbReference type="GO" id="GO:0050661">
    <property type="term" value="F:NADP binding"/>
    <property type="evidence" value="ECO:0007669"/>
    <property type="project" value="InterPro"/>
</dbReference>
<evidence type="ECO:0000256" key="3">
    <source>
        <dbReference type="ARBA" id="ARBA00010584"/>
    </source>
</evidence>
<dbReference type="NCBIfam" id="TIGR00978">
    <property type="entry name" value="asd_EA"/>
    <property type="match status" value="1"/>
</dbReference>
<dbReference type="EC" id="1.2.1.11" evidence="4"/>
<dbReference type="PIRSF" id="PIRSF000148">
    <property type="entry name" value="ASA_dh"/>
    <property type="match status" value="1"/>
</dbReference>
<evidence type="ECO:0000256" key="5">
    <source>
        <dbReference type="ARBA" id="ARBA00022605"/>
    </source>
</evidence>